<keyword evidence="8 11" id="KW-0407">Ion channel</keyword>
<dbReference type="Pfam" id="PF02537">
    <property type="entry name" value="CRCB"/>
    <property type="match status" value="1"/>
</dbReference>
<protein>
    <recommendedName>
        <fullName evidence="11">Fluoride-specific ion channel FluC</fullName>
    </recommendedName>
</protein>
<evidence type="ECO:0000256" key="3">
    <source>
        <dbReference type="ARBA" id="ARBA00022519"/>
    </source>
</evidence>
<gene>
    <name evidence="11 12" type="primary">crcB</name>
    <name evidence="11" type="synonym">fluC</name>
    <name evidence="12" type="ORF">GCM10011444_24610</name>
</gene>
<reference evidence="13" key="1">
    <citation type="journal article" date="2019" name="Int. J. Syst. Evol. Microbiol.">
        <title>The Global Catalogue of Microorganisms (GCM) 10K type strain sequencing project: providing services to taxonomists for standard genome sequencing and annotation.</title>
        <authorList>
            <consortium name="The Broad Institute Genomics Platform"/>
            <consortium name="The Broad Institute Genome Sequencing Center for Infectious Disease"/>
            <person name="Wu L."/>
            <person name="Ma J."/>
        </authorList>
    </citation>
    <scope>NUCLEOTIDE SEQUENCE [LARGE SCALE GENOMIC DNA]</scope>
    <source>
        <strain evidence="13">CCM 8681</strain>
    </source>
</reference>
<comment type="caution">
    <text evidence="12">The sequence shown here is derived from an EMBL/GenBank/DDBJ whole genome shotgun (WGS) entry which is preliminary data.</text>
</comment>
<dbReference type="NCBIfam" id="TIGR00494">
    <property type="entry name" value="crcB"/>
    <property type="match status" value="1"/>
</dbReference>
<proteinExistence type="inferred from homology"/>
<evidence type="ECO:0000256" key="7">
    <source>
        <dbReference type="ARBA" id="ARBA00023136"/>
    </source>
</evidence>
<evidence type="ECO:0000256" key="6">
    <source>
        <dbReference type="ARBA" id="ARBA00023065"/>
    </source>
</evidence>
<dbReference type="HAMAP" id="MF_00454">
    <property type="entry name" value="FluC"/>
    <property type="match status" value="1"/>
</dbReference>
<comment type="activity regulation">
    <text evidence="11">Na(+) is not transported, but it plays an essential structural role and its presence is essential for fluoride channel function.</text>
</comment>
<dbReference type="EMBL" id="BMDQ01000003">
    <property type="protein sequence ID" value="GGI58152.1"/>
    <property type="molecule type" value="Genomic_DNA"/>
</dbReference>
<keyword evidence="11" id="KW-0479">Metal-binding</keyword>
<comment type="similarity">
    <text evidence="9 11">Belongs to the fluoride channel Fluc/FEX (TC 1.A.43) family.</text>
</comment>
<dbReference type="PANTHER" id="PTHR28259">
    <property type="entry name" value="FLUORIDE EXPORT PROTEIN 1-RELATED"/>
    <property type="match status" value="1"/>
</dbReference>
<dbReference type="PANTHER" id="PTHR28259:SF1">
    <property type="entry name" value="FLUORIDE EXPORT PROTEIN 1-RELATED"/>
    <property type="match status" value="1"/>
</dbReference>
<evidence type="ECO:0000313" key="13">
    <source>
        <dbReference type="Proteomes" id="UP000624701"/>
    </source>
</evidence>
<feature type="transmembrane region" description="Helical" evidence="11">
    <location>
        <begin position="66"/>
        <end position="84"/>
    </location>
</feature>
<evidence type="ECO:0000256" key="4">
    <source>
        <dbReference type="ARBA" id="ARBA00022692"/>
    </source>
</evidence>
<keyword evidence="2 11" id="KW-1003">Cell membrane</keyword>
<keyword evidence="3" id="KW-0997">Cell inner membrane</keyword>
<keyword evidence="13" id="KW-1185">Reference proteome</keyword>
<name>A0ABQ2C304_9FLAO</name>
<keyword evidence="4 11" id="KW-0812">Transmembrane</keyword>
<comment type="function">
    <text evidence="11">Fluoride-specific ion channel. Important for reducing fluoride concentration in the cell, thus reducing its toxicity.</text>
</comment>
<dbReference type="RefSeq" id="WP_188375047.1">
    <property type="nucleotide sequence ID" value="NZ_BMDQ01000003.1"/>
</dbReference>
<dbReference type="Proteomes" id="UP000624701">
    <property type="component" value="Unassembled WGS sequence"/>
</dbReference>
<evidence type="ECO:0000256" key="1">
    <source>
        <dbReference type="ARBA" id="ARBA00004651"/>
    </source>
</evidence>
<accession>A0ABQ2C304</accession>
<feature type="binding site" evidence="11">
    <location>
        <position position="77"/>
    </location>
    <ligand>
        <name>Na(+)</name>
        <dbReference type="ChEBI" id="CHEBI:29101"/>
        <note>structural</note>
    </ligand>
</feature>
<keyword evidence="11" id="KW-0813">Transport</keyword>
<dbReference type="InterPro" id="IPR003691">
    <property type="entry name" value="FluC"/>
</dbReference>
<evidence type="ECO:0000256" key="5">
    <source>
        <dbReference type="ARBA" id="ARBA00022989"/>
    </source>
</evidence>
<evidence type="ECO:0000256" key="11">
    <source>
        <dbReference type="HAMAP-Rule" id="MF_00454"/>
    </source>
</evidence>
<keyword evidence="7 11" id="KW-0472">Membrane</keyword>
<feature type="binding site" evidence="11">
    <location>
        <position position="74"/>
    </location>
    <ligand>
        <name>Na(+)</name>
        <dbReference type="ChEBI" id="CHEBI:29101"/>
        <note>structural</note>
    </ligand>
</feature>
<sequence length="121" mass="12813">MKQLLLVFVGGGFGSVLRFLVGKWLNSSESGIPYGTFAANIIGSLLIGIILGVAAKNDGLSESQTLLLATGFCGGFTTFSTFAYENHVFLKSGDFTSFALYTIASFIIGFLAVFGGMYLVK</sequence>
<organism evidence="12 13">
    <name type="scientific">Winogradskyella haliclonae</name>
    <dbReference type="NCBI Taxonomy" id="2048558"/>
    <lineage>
        <taxon>Bacteria</taxon>
        <taxon>Pseudomonadati</taxon>
        <taxon>Bacteroidota</taxon>
        <taxon>Flavobacteriia</taxon>
        <taxon>Flavobacteriales</taxon>
        <taxon>Flavobacteriaceae</taxon>
        <taxon>Winogradskyella</taxon>
    </lineage>
</organism>
<keyword evidence="5 11" id="KW-1133">Transmembrane helix</keyword>
<evidence type="ECO:0000256" key="8">
    <source>
        <dbReference type="ARBA" id="ARBA00023303"/>
    </source>
</evidence>
<evidence type="ECO:0000256" key="2">
    <source>
        <dbReference type="ARBA" id="ARBA00022475"/>
    </source>
</evidence>
<evidence type="ECO:0000256" key="10">
    <source>
        <dbReference type="ARBA" id="ARBA00035585"/>
    </source>
</evidence>
<evidence type="ECO:0000256" key="9">
    <source>
        <dbReference type="ARBA" id="ARBA00035120"/>
    </source>
</evidence>
<comment type="catalytic activity">
    <reaction evidence="10">
        <text>fluoride(in) = fluoride(out)</text>
        <dbReference type="Rhea" id="RHEA:76159"/>
        <dbReference type="ChEBI" id="CHEBI:17051"/>
    </reaction>
    <physiologicalReaction direction="left-to-right" evidence="10">
        <dbReference type="Rhea" id="RHEA:76160"/>
    </physiologicalReaction>
</comment>
<evidence type="ECO:0000313" key="12">
    <source>
        <dbReference type="EMBL" id="GGI58152.1"/>
    </source>
</evidence>
<keyword evidence="11" id="KW-0915">Sodium</keyword>
<feature type="transmembrane region" description="Helical" evidence="11">
    <location>
        <begin position="34"/>
        <end position="54"/>
    </location>
</feature>
<feature type="transmembrane region" description="Helical" evidence="11">
    <location>
        <begin position="96"/>
        <end position="120"/>
    </location>
</feature>
<keyword evidence="6 11" id="KW-0406">Ion transport</keyword>
<comment type="subcellular location">
    <subcellularLocation>
        <location evidence="1 11">Cell membrane</location>
        <topology evidence="1 11">Multi-pass membrane protein</topology>
    </subcellularLocation>
</comment>